<proteinExistence type="predicted"/>
<dbReference type="Proteomes" id="UP000704176">
    <property type="component" value="Unassembled WGS sequence"/>
</dbReference>
<sequence>MVELTIKVTGTRKWVLVDDMSGRGIQWNGYIEAGDARQVDIFSTDDIPGNVVVYAGLRPNPWTAQFHQESFNSPCTLELSDAVLASTIAKDADAESDACKWDNVLKKSP</sequence>
<comment type="caution">
    <text evidence="1">The sequence shown here is derived from an EMBL/GenBank/DDBJ whole genome shotgun (WGS) entry which is preliminary data.</text>
</comment>
<organism evidence="1 2">
    <name type="scientific">Microvirga puerhi</name>
    <dbReference type="NCBI Taxonomy" id="2876078"/>
    <lineage>
        <taxon>Bacteria</taxon>
        <taxon>Pseudomonadati</taxon>
        <taxon>Pseudomonadota</taxon>
        <taxon>Alphaproteobacteria</taxon>
        <taxon>Hyphomicrobiales</taxon>
        <taxon>Methylobacteriaceae</taxon>
        <taxon>Microvirga</taxon>
    </lineage>
</organism>
<evidence type="ECO:0000313" key="1">
    <source>
        <dbReference type="EMBL" id="MBZ6076794.1"/>
    </source>
</evidence>
<evidence type="ECO:0000313" key="2">
    <source>
        <dbReference type="Proteomes" id="UP000704176"/>
    </source>
</evidence>
<keyword evidence="2" id="KW-1185">Reference proteome</keyword>
<dbReference type="RefSeq" id="WP_224313120.1">
    <property type="nucleotide sequence ID" value="NZ_JAIRBM010000007.1"/>
</dbReference>
<dbReference type="EMBL" id="JAIRBM010000007">
    <property type="protein sequence ID" value="MBZ6076794.1"/>
    <property type="molecule type" value="Genomic_DNA"/>
</dbReference>
<name>A0ABS7VNI5_9HYPH</name>
<accession>A0ABS7VNI5</accession>
<reference evidence="1 2" key="1">
    <citation type="submission" date="2021-09" db="EMBL/GenBank/DDBJ databases">
        <title>The complete genome sequence of a new microorganism.</title>
        <authorList>
            <person name="Zi Z."/>
        </authorList>
    </citation>
    <scope>NUCLEOTIDE SEQUENCE [LARGE SCALE GENOMIC DNA]</scope>
    <source>
        <strain evidence="1 2">WGZ8</strain>
    </source>
</reference>
<gene>
    <name evidence="1" type="ORF">K9B37_10955</name>
</gene>
<protein>
    <submittedName>
        <fullName evidence="1">Uncharacterized protein</fullName>
    </submittedName>
</protein>